<keyword evidence="1" id="KW-0732">Signal</keyword>
<proteinExistence type="predicted"/>
<organism evidence="2 3">
    <name type="scientific">Parastrongyloides trichosuri</name>
    <name type="common">Possum-specific nematode worm</name>
    <dbReference type="NCBI Taxonomy" id="131310"/>
    <lineage>
        <taxon>Eukaryota</taxon>
        <taxon>Metazoa</taxon>
        <taxon>Ecdysozoa</taxon>
        <taxon>Nematoda</taxon>
        <taxon>Chromadorea</taxon>
        <taxon>Rhabditida</taxon>
        <taxon>Tylenchina</taxon>
        <taxon>Panagrolaimomorpha</taxon>
        <taxon>Strongyloidoidea</taxon>
        <taxon>Strongyloididae</taxon>
        <taxon>Parastrongyloides</taxon>
    </lineage>
</organism>
<feature type="chain" id="PRO_5005891548" evidence="1">
    <location>
        <begin position="21"/>
        <end position="70"/>
    </location>
</feature>
<sequence length="70" mass="8337">MNIIIFKIFLIFLLANVSLQVNERSYDILENHPRVMATSPLRMMRLGRMKMTVKPRLPRPTTRRMLPRRG</sequence>
<evidence type="ECO:0000256" key="1">
    <source>
        <dbReference type="SAM" id="SignalP"/>
    </source>
</evidence>
<keyword evidence="2" id="KW-1185">Reference proteome</keyword>
<dbReference type="Proteomes" id="UP000038045">
    <property type="component" value="Unplaced"/>
</dbReference>
<accession>A0A0N4ZDL8</accession>
<dbReference type="AlphaFoldDB" id="A0A0N4ZDL8"/>
<protein>
    <submittedName>
        <fullName evidence="3">Uncharacterized protein</fullName>
    </submittedName>
</protein>
<name>A0A0N4ZDL8_PARTI</name>
<evidence type="ECO:0000313" key="2">
    <source>
        <dbReference type="Proteomes" id="UP000038045"/>
    </source>
</evidence>
<evidence type="ECO:0000313" key="3">
    <source>
        <dbReference type="WBParaSite" id="PTRK_0000568000.1"/>
    </source>
</evidence>
<feature type="signal peptide" evidence="1">
    <location>
        <begin position="1"/>
        <end position="20"/>
    </location>
</feature>
<reference evidence="3" key="1">
    <citation type="submission" date="2017-02" db="UniProtKB">
        <authorList>
            <consortium name="WormBaseParasite"/>
        </authorList>
    </citation>
    <scope>IDENTIFICATION</scope>
</reference>
<dbReference type="WBParaSite" id="PTRK_0000568000.1">
    <property type="protein sequence ID" value="PTRK_0000568000.1"/>
    <property type="gene ID" value="PTRK_0000568000"/>
</dbReference>